<dbReference type="AlphaFoldDB" id="A0A8G2CM83"/>
<accession>A0A8G2CM83</accession>
<dbReference type="InterPro" id="IPR003844">
    <property type="entry name" value="UPF0060"/>
</dbReference>
<protein>
    <submittedName>
        <fullName evidence="2">Small multidrug resistance family-3 protein</fullName>
    </submittedName>
</protein>
<comment type="caution">
    <text evidence="2">The sequence shown here is derived from an EMBL/GenBank/DDBJ whole genome shotgun (WGS) entry which is preliminary data.</text>
</comment>
<feature type="transmembrane region" description="Helical" evidence="1">
    <location>
        <begin position="36"/>
        <end position="56"/>
    </location>
</feature>
<evidence type="ECO:0000313" key="3">
    <source>
        <dbReference type="Proteomes" id="UP000186308"/>
    </source>
</evidence>
<dbReference type="Pfam" id="PF02694">
    <property type="entry name" value="UPF0060"/>
    <property type="match status" value="1"/>
</dbReference>
<dbReference type="EMBL" id="FTNE01000018">
    <property type="protein sequence ID" value="SIR18431.1"/>
    <property type="molecule type" value="Genomic_DNA"/>
</dbReference>
<proteinExistence type="predicted"/>
<feature type="transmembrane region" description="Helical" evidence="1">
    <location>
        <begin position="63"/>
        <end position="83"/>
    </location>
</feature>
<dbReference type="RefSeq" id="WP_029314690.1">
    <property type="nucleotide sequence ID" value="NZ_FTNE01000018.1"/>
</dbReference>
<dbReference type="Proteomes" id="UP000186308">
    <property type="component" value="Unassembled WGS sequence"/>
</dbReference>
<reference evidence="2 3" key="1">
    <citation type="submission" date="2017-01" db="EMBL/GenBank/DDBJ databases">
        <authorList>
            <person name="Varghese N."/>
            <person name="Submissions S."/>
        </authorList>
    </citation>
    <scope>NUCLEOTIDE SEQUENCE [LARGE SCALE GENOMIC DNA]</scope>
    <source>
        <strain evidence="2 3">ATCC 35905</strain>
    </source>
</reference>
<gene>
    <name evidence="2" type="ORF">SAMN05421828_11834</name>
</gene>
<dbReference type="OrthoDB" id="123240at2"/>
<evidence type="ECO:0000256" key="1">
    <source>
        <dbReference type="SAM" id="Phobius"/>
    </source>
</evidence>
<keyword evidence="3" id="KW-1185">Reference proteome</keyword>
<evidence type="ECO:0000313" key="2">
    <source>
        <dbReference type="EMBL" id="SIR18431.1"/>
    </source>
</evidence>
<keyword evidence="1" id="KW-1133">Transmembrane helix</keyword>
<feature type="transmembrane region" description="Helical" evidence="1">
    <location>
        <begin position="89"/>
        <end position="108"/>
    </location>
</feature>
<name>A0A8G2CM83_ACIRU</name>
<dbReference type="GO" id="GO:0016020">
    <property type="term" value="C:membrane"/>
    <property type="evidence" value="ECO:0007669"/>
    <property type="project" value="InterPro"/>
</dbReference>
<keyword evidence="1" id="KW-0472">Membrane</keyword>
<sequence>MKGFAILLLLGVAAALEVGGDALMRNGLHASGAGRIYWLIGGAAVLAAYGIFVNLGPWDFGRVLGIYVVLFFIVAQLVNWLGYGVRPDGPVLVGGALICAGGLVLTLAR</sequence>
<organism evidence="2 3">
    <name type="scientific">Acidiphilium rubrum</name>
    <dbReference type="NCBI Taxonomy" id="526"/>
    <lineage>
        <taxon>Bacteria</taxon>
        <taxon>Pseudomonadati</taxon>
        <taxon>Pseudomonadota</taxon>
        <taxon>Alphaproteobacteria</taxon>
        <taxon>Acetobacterales</taxon>
        <taxon>Acidocellaceae</taxon>
        <taxon>Acidiphilium</taxon>
    </lineage>
</organism>
<keyword evidence="1" id="KW-0812">Transmembrane</keyword>